<keyword evidence="6" id="KW-1035">Host cytoplasm</keyword>
<keyword evidence="8" id="KW-1185">Reference proteome</keyword>
<evidence type="ECO:0000256" key="3">
    <source>
        <dbReference type="ARBA" id="ARBA00022561"/>
    </source>
</evidence>
<dbReference type="EMBL" id="GQ258980">
    <property type="protein sequence ID" value="ACU68603.1"/>
    <property type="molecule type" value="Genomic_RNA"/>
</dbReference>
<name>D6MM23_9REOV</name>
<keyword evidence="5" id="KW-1037">Host cytoskeleton</keyword>
<accession>D6MM23</accession>
<reference evidence="7 8" key="1">
    <citation type="journal article" date="2010" name="Virology">
        <title>Broome virus, a new fusogenic Orthoreovirus species isolated from an Australian fruit bat.</title>
        <authorList>
            <person name="Thalmann C.M."/>
            <person name="Cummins D.M."/>
            <person name="Yu M."/>
            <person name="Lunt R."/>
            <person name="Pritchard L.I."/>
            <person name="Hansson E."/>
            <person name="Crameri S."/>
            <person name="Hyatt A."/>
            <person name="Wang L.F."/>
        </authorList>
    </citation>
    <scope>NUCLEOTIDE SEQUENCE [LARGE SCALE GENOMIC DNA]</scope>
</reference>
<evidence type="ECO:0000256" key="1">
    <source>
        <dbReference type="ARBA" id="ARBA00004133"/>
    </source>
</evidence>
<dbReference type="RefSeq" id="YP_003717774.1">
    <property type="nucleotide sequence ID" value="NC_014239.1"/>
</dbReference>
<dbReference type="GO" id="GO:0019028">
    <property type="term" value="C:viral capsid"/>
    <property type="evidence" value="ECO:0007669"/>
    <property type="project" value="UniProtKB-KW"/>
</dbReference>
<sequence>MAYVALPVPVASDALHGLKSTISNLLPDLHLDTCEHVYLLDQSIYIRQYERLSIGYDADMLTRAFLKRRWQSQSVIMYLPDKRGIIEYWRNNPRDRPDGLPKQLFGDIHTRSFEKALRDLKLTDFFSPCYVNNGGLKNLIAMLNPNDVVYSTTLDVIGAPIVMMFPQRYYDVMDNSLVKYYDIFKFGKRPKMAPPSRVYVGIVPSAGSGNSVSLNMDYWLPDATDTTLLQLIQAYHAIYVNTSREVHPDVLGVMLRGEKHLKRAVDLSEARATRSLGITAKVARTMKTVNVSTCTVVDVHVRISCSVHEHLDVAKKLILIGVPEYILNHLEINHLGKLLYLRDEHGYFQKWFLLLVLFADRVYDTVKRKKIFISSPGYMDFFSMRITKLSCRRNQDIGVLRHGRLTSIAVAMNKGSFKSTILEFLNEFTVCDTRVFYGNTIQDSDEIGDSLHPTFEEQLLTEMADHLDCFKSDVSALMRHANGTLDDDAICTIMYPIFMMLYKKVLVPEMQARMRAINVSGRYLVLVHNDMEALGAGWGGELVRAYVNFDDEMNVLRRRGRIGDEWFQLALSRCYKMMATSTGTEPISLTLKRLFNPWFAIAPLIQDHPRNQTARVLAFYIPSGIMQKYGWCGCSQHTHVTITFIRGQMQDLQYLDGKDWRKYRARITVHPEVLDVVKDLRLIKTDVQWLSEPVPLDMFEGRVAMTPLQKYHMSLSCACKLPLAGFSYKAELTLAMVGEERH</sequence>
<organism evidence="7 8">
    <name type="scientific">Broome reovirus</name>
    <dbReference type="NCBI Taxonomy" id="667093"/>
    <lineage>
        <taxon>Viruses</taxon>
        <taxon>Riboviria</taxon>
        <taxon>Orthornavirae</taxon>
        <taxon>Duplornaviricota</taxon>
        <taxon>Resentoviricetes</taxon>
        <taxon>Reovirales</taxon>
        <taxon>Spinareoviridae</taxon>
        <taxon>Orthoreovirus</taxon>
        <taxon>Orthoreovirus broomense</taxon>
        <taxon>Broome orthoreovirus</taxon>
    </lineage>
</organism>
<dbReference type="Pfam" id="PF07781">
    <property type="entry name" value="Reovirus_Mu2"/>
    <property type="match status" value="1"/>
</dbReference>
<evidence type="ECO:0000256" key="4">
    <source>
        <dbReference type="ARBA" id="ARBA00022844"/>
    </source>
</evidence>
<dbReference type="GO" id="GO:0005198">
    <property type="term" value="F:structural molecule activity"/>
    <property type="evidence" value="ECO:0007669"/>
    <property type="project" value="InterPro"/>
</dbReference>
<dbReference type="KEGG" id="vg:9295427"/>
<evidence type="ECO:0000313" key="8">
    <source>
        <dbReference type="Proteomes" id="UP000201481"/>
    </source>
</evidence>
<proteinExistence type="predicted"/>
<evidence type="ECO:0000256" key="6">
    <source>
        <dbReference type="ARBA" id="ARBA00023200"/>
    </source>
</evidence>
<evidence type="ECO:0000256" key="5">
    <source>
        <dbReference type="ARBA" id="ARBA00023111"/>
    </source>
</evidence>
<comment type="subcellular location">
    <subcellularLocation>
        <location evidence="1">Host cytoplasm</location>
        <location evidence="1">Host cytoskeleton</location>
    </subcellularLocation>
    <subcellularLocation>
        <location evidence="2">Virion</location>
    </subcellularLocation>
</comment>
<dbReference type="Proteomes" id="UP000201481">
    <property type="component" value="Genome"/>
</dbReference>
<keyword evidence="3" id="KW-0167">Capsid protein</keyword>
<dbReference type="OrthoDB" id="2388at10239"/>
<dbReference type="GO" id="GO:0044163">
    <property type="term" value="C:host cytoskeleton"/>
    <property type="evidence" value="ECO:0007669"/>
    <property type="project" value="UniProtKB-SubCell"/>
</dbReference>
<evidence type="ECO:0000256" key="2">
    <source>
        <dbReference type="ARBA" id="ARBA00004328"/>
    </source>
</evidence>
<evidence type="ECO:0000313" key="7">
    <source>
        <dbReference type="EMBL" id="ACU68603.1"/>
    </source>
</evidence>
<keyword evidence="4" id="KW-0946">Virion</keyword>
<dbReference type="GeneID" id="9295427"/>
<dbReference type="InterPro" id="IPR012494">
    <property type="entry name" value="Reovirus_Mu2"/>
</dbReference>
<protein>
    <submittedName>
        <fullName evidence="7">Core protein</fullName>
    </submittedName>
</protein>